<name>A0A2M7UV93_9BACT</name>
<protein>
    <recommendedName>
        <fullName evidence="3">Penicillin-binding protein transpeptidase domain-containing protein</fullName>
    </recommendedName>
</protein>
<dbReference type="InterPro" id="IPR001460">
    <property type="entry name" value="PCN-bd_Tpept"/>
</dbReference>
<organism evidence="4 5">
    <name type="scientific">Candidatus Nealsonbacteria bacterium CG_4_10_14_0_2_um_filter_40_15</name>
    <dbReference type="NCBI Taxonomy" id="1974682"/>
    <lineage>
        <taxon>Bacteria</taxon>
        <taxon>Candidatus Nealsoniibacteriota</taxon>
    </lineage>
</organism>
<reference evidence="5" key="1">
    <citation type="submission" date="2017-09" db="EMBL/GenBank/DDBJ databases">
        <title>Depth-based differentiation of microbial function through sediment-hosted aquifers and enrichment of novel symbionts in the deep terrestrial subsurface.</title>
        <authorList>
            <person name="Probst A.J."/>
            <person name="Ladd B."/>
            <person name="Jarett J.K."/>
            <person name="Geller-Mcgrath D.E."/>
            <person name="Sieber C.M.K."/>
            <person name="Emerson J.B."/>
            <person name="Anantharaman K."/>
            <person name="Thomas B.C."/>
            <person name="Malmstrom R."/>
            <person name="Stieglmeier M."/>
            <person name="Klingl A."/>
            <person name="Woyke T."/>
            <person name="Ryan C.M."/>
            <person name="Banfield J.F."/>
        </authorList>
    </citation>
    <scope>NUCLEOTIDE SEQUENCE [LARGE SCALE GENOMIC DNA]</scope>
</reference>
<dbReference type="PANTHER" id="PTHR30627:SF1">
    <property type="entry name" value="PEPTIDOGLYCAN D,D-TRANSPEPTIDASE FTSI"/>
    <property type="match status" value="1"/>
</dbReference>
<accession>A0A2M7UV93</accession>
<evidence type="ECO:0000259" key="3">
    <source>
        <dbReference type="Pfam" id="PF00905"/>
    </source>
</evidence>
<dbReference type="PANTHER" id="PTHR30627">
    <property type="entry name" value="PEPTIDOGLYCAN D,D-TRANSPEPTIDASE"/>
    <property type="match status" value="1"/>
</dbReference>
<dbReference type="EMBL" id="PFOZ01000001">
    <property type="protein sequence ID" value="PIZ87868.1"/>
    <property type="molecule type" value="Genomic_DNA"/>
</dbReference>
<evidence type="ECO:0000313" key="5">
    <source>
        <dbReference type="Proteomes" id="UP000229166"/>
    </source>
</evidence>
<proteinExistence type="predicted"/>
<sequence length="204" mass="22695">GDNSFLKYIENFGIFTPTGIDTEEIYSQNQEFKKGYEINFATASFGQGIEMTPIQLIRAYCALVNGGKIIRPYLVEKIRDNGEITETRPKTEDNSVISSKTTSQLTGMLISVVENGYAKTAKIPGYYIAGKTGTAQVPEGGVYSSEKTIQTFMGFAPAFNPQFLILVKLDNPKTKTAEYSAVPIFHDLAKYIIDYYQIPPDEPR</sequence>
<feature type="non-terminal residue" evidence="4">
    <location>
        <position position="1"/>
    </location>
</feature>
<evidence type="ECO:0000256" key="1">
    <source>
        <dbReference type="ARBA" id="ARBA00004370"/>
    </source>
</evidence>
<dbReference type="AlphaFoldDB" id="A0A2M7UV93"/>
<dbReference type="InterPro" id="IPR050515">
    <property type="entry name" value="Beta-lactam/transpept"/>
</dbReference>
<dbReference type="SUPFAM" id="SSF56601">
    <property type="entry name" value="beta-lactamase/transpeptidase-like"/>
    <property type="match status" value="1"/>
</dbReference>
<comment type="caution">
    <text evidence="4">The sequence shown here is derived from an EMBL/GenBank/DDBJ whole genome shotgun (WGS) entry which is preliminary data.</text>
</comment>
<comment type="subcellular location">
    <subcellularLocation>
        <location evidence="1">Membrane</location>
    </subcellularLocation>
</comment>
<dbReference type="InterPro" id="IPR012338">
    <property type="entry name" value="Beta-lactam/transpept-like"/>
</dbReference>
<gene>
    <name evidence="4" type="ORF">COX92_00040</name>
</gene>
<dbReference type="GO" id="GO:0008658">
    <property type="term" value="F:penicillin binding"/>
    <property type="evidence" value="ECO:0007669"/>
    <property type="project" value="InterPro"/>
</dbReference>
<keyword evidence="2" id="KW-0472">Membrane</keyword>
<dbReference type="Pfam" id="PF00905">
    <property type="entry name" value="Transpeptidase"/>
    <property type="match status" value="1"/>
</dbReference>
<dbReference type="GO" id="GO:0005886">
    <property type="term" value="C:plasma membrane"/>
    <property type="evidence" value="ECO:0007669"/>
    <property type="project" value="TreeGrafter"/>
</dbReference>
<feature type="domain" description="Penicillin-binding protein transpeptidase" evidence="3">
    <location>
        <begin position="1"/>
        <end position="189"/>
    </location>
</feature>
<evidence type="ECO:0000313" key="4">
    <source>
        <dbReference type="EMBL" id="PIZ87868.1"/>
    </source>
</evidence>
<dbReference type="GO" id="GO:0071555">
    <property type="term" value="P:cell wall organization"/>
    <property type="evidence" value="ECO:0007669"/>
    <property type="project" value="TreeGrafter"/>
</dbReference>
<dbReference type="Gene3D" id="3.40.710.10">
    <property type="entry name" value="DD-peptidase/beta-lactamase superfamily"/>
    <property type="match status" value="1"/>
</dbReference>
<evidence type="ECO:0000256" key="2">
    <source>
        <dbReference type="ARBA" id="ARBA00023136"/>
    </source>
</evidence>
<dbReference type="Proteomes" id="UP000229166">
    <property type="component" value="Unassembled WGS sequence"/>
</dbReference>